<dbReference type="PROSITE" id="PS51186">
    <property type="entry name" value="GNAT"/>
    <property type="match status" value="1"/>
</dbReference>
<reference evidence="2 3" key="1">
    <citation type="submission" date="2020-08" db="EMBL/GenBank/DDBJ databases">
        <title>Genomic Encyclopedia of Type Strains, Phase IV (KMG-IV): sequencing the most valuable type-strain genomes for metagenomic binning, comparative biology and taxonomic classification.</title>
        <authorList>
            <person name="Goeker M."/>
        </authorList>
    </citation>
    <scope>NUCLEOTIDE SEQUENCE [LARGE SCALE GENOMIC DNA]</scope>
    <source>
        <strain evidence="2 3">DSM 45385</strain>
    </source>
</reference>
<dbReference type="InterPro" id="IPR000182">
    <property type="entry name" value="GNAT_dom"/>
</dbReference>
<dbReference type="EMBL" id="JACHIN010000011">
    <property type="protein sequence ID" value="MBB5081641.1"/>
    <property type="molecule type" value="Genomic_DNA"/>
</dbReference>
<evidence type="ECO:0000259" key="1">
    <source>
        <dbReference type="PROSITE" id="PS51186"/>
    </source>
</evidence>
<dbReference type="InterPro" id="IPR016181">
    <property type="entry name" value="Acyl_CoA_acyltransferase"/>
</dbReference>
<evidence type="ECO:0000313" key="3">
    <source>
        <dbReference type="Proteomes" id="UP000568380"/>
    </source>
</evidence>
<evidence type="ECO:0000313" key="2">
    <source>
        <dbReference type="EMBL" id="MBB5081641.1"/>
    </source>
</evidence>
<dbReference type="Proteomes" id="UP000568380">
    <property type="component" value="Unassembled WGS sequence"/>
</dbReference>
<keyword evidence="3" id="KW-1185">Reference proteome</keyword>
<feature type="domain" description="N-acetyltransferase" evidence="1">
    <location>
        <begin position="173"/>
        <end position="307"/>
    </location>
</feature>
<proteinExistence type="predicted"/>
<dbReference type="SUPFAM" id="SSF55729">
    <property type="entry name" value="Acyl-CoA N-acyltransferases (Nat)"/>
    <property type="match status" value="2"/>
</dbReference>
<dbReference type="AlphaFoldDB" id="A0A7W8EJL4"/>
<sequence length="307" mass="33125">MISYRPATPADLDRVTAWTVREPIGWIDAGQFRKDLAEGMYRPQWTWIAEDGDGRMVGRALWWGRAAAAHPVALDCLDIDPLEPDRQAIAAALIGAALAGIPGSAQYTIKAAGGWREDPPTAAAVGWRRAAAHAAGLSREVERLQFAWTPEAGVPAATGALRFAEAGDEEFLAVFERIAEGSLDAQTRASVAAKGPRQSAREEMDFYLNAPGERHWWRLAHTPGGQVAGMAIPSATPYHVNVGYLGVVPQWRGRGYVDEILGEITRLHAANGAPRITATTDLANAPMAAAFRRAGYQVTEIRLNLAN</sequence>
<dbReference type="GO" id="GO:0016747">
    <property type="term" value="F:acyltransferase activity, transferring groups other than amino-acyl groups"/>
    <property type="evidence" value="ECO:0007669"/>
    <property type="project" value="InterPro"/>
</dbReference>
<gene>
    <name evidence="2" type="ORF">HNR40_007136</name>
</gene>
<comment type="caution">
    <text evidence="2">The sequence shown here is derived from an EMBL/GenBank/DDBJ whole genome shotgun (WGS) entry which is preliminary data.</text>
</comment>
<organism evidence="2 3">
    <name type="scientific">Nonomuraea endophytica</name>
    <dbReference type="NCBI Taxonomy" id="714136"/>
    <lineage>
        <taxon>Bacteria</taxon>
        <taxon>Bacillati</taxon>
        <taxon>Actinomycetota</taxon>
        <taxon>Actinomycetes</taxon>
        <taxon>Streptosporangiales</taxon>
        <taxon>Streptosporangiaceae</taxon>
        <taxon>Nonomuraea</taxon>
    </lineage>
</organism>
<name>A0A7W8EJL4_9ACTN</name>
<dbReference type="Gene3D" id="3.40.630.30">
    <property type="match status" value="1"/>
</dbReference>
<dbReference type="Pfam" id="PF00583">
    <property type="entry name" value="Acetyltransf_1"/>
    <property type="match status" value="1"/>
</dbReference>
<protein>
    <submittedName>
        <fullName evidence="2">RimJ/RimL family protein N-acetyltransferase</fullName>
    </submittedName>
</protein>
<accession>A0A7W8EJL4</accession>
<keyword evidence="2" id="KW-0808">Transferase</keyword>
<dbReference type="CDD" id="cd04301">
    <property type="entry name" value="NAT_SF"/>
    <property type="match status" value="1"/>
</dbReference>
<dbReference type="RefSeq" id="WP_221341235.1">
    <property type="nucleotide sequence ID" value="NZ_JACHIN010000011.1"/>
</dbReference>